<name>Q7EZ40_ORYSJ</name>
<feature type="region of interest" description="Disordered" evidence="1">
    <location>
        <begin position="20"/>
        <end position="76"/>
    </location>
</feature>
<accession>Q7EZ40</accession>
<evidence type="ECO:0000256" key="1">
    <source>
        <dbReference type="SAM" id="MobiDB-lite"/>
    </source>
</evidence>
<organism evidence="2 3">
    <name type="scientific">Oryza sativa subsp. japonica</name>
    <name type="common">Rice</name>
    <dbReference type="NCBI Taxonomy" id="39947"/>
    <lineage>
        <taxon>Eukaryota</taxon>
        <taxon>Viridiplantae</taxon>
        <taxon>Streptophyta</taxon>
        <taxon>Embryophyta</taxon>
        <taxon>Tracheophyta</taxon>
        <taxon>Spermatophyta</taxon>
        <taxon>Magnoliopsida</taxon>
        <taxon>Liliopsida</taxon>
        <taxon>Poales</taxon>
        <taxon>Poaceae</taxon>
        <taxon>BOP clade</taxon>
        <taxon>Oryzoideae</taxon>
        <taxon>Oryzeae</taxon>
        <taxon>Oryzinae</taxon>
        <taxon>Oryza</taxon>
        <taxon>Oryza sativa</taxon>
    </lineage>
</organism>
<dbReference type="Proteomes" id="UP000000763">
    <property type="component" value="Chromosome 8"/>
</dbReference>
<reference evidence="3" key="1">
    <citation type="journal article" date="2005" name="Nature">
        <title>The map-based sequence of the rice genome.</title>
        <authorList>
            <consortium name="International rice genome sequencing project (IRGSP)"/>
            <person name="Matsumoto T."/>
            <person name="Wu J."/>
            <person name="Kanamori H."/>
            <person name="Katayose Y."/>
            <person name="Fujisawa M."/>
            <person name="Namiki N."/>
            <person name="Mizuno H."/>
            <person name="Yamamoto K."/>
            <person name="Antonio B.A."/>
            <person name="Baba T."/>
            <person name="Sakata K."/>
            <person name="Nagamura Y."/>
            <person name="Aoki H."/>
            <person name="Arikawa K."/>
            <person name="Arita K."/>
            <person name="Bito T."/>
            <person name="Chiden Y."/>
            <person name="Fujitsuka N."/>
            <person name="Fukunaka R."/>
            <person name="Hamada M."/>
            <person name="Harada C."/>
            <person name="Hayashi A."/>
            <person name="Hijishita S."/>
            <person name="Honda M."/>
            <person name="Hosokawa S."/>
            <person name="Ichikawa Y."/>
            <person name="Idonuma A."/>
            <person name="Iijima M."/>
            <person name="Ikeda M."/>
            <person name="Ikeno M."/>
            <person name="Ito K."/>
            <person name="Ito S."/>
            <person name="Ito T."/>
            <person name="Ito Y."/>
            <person name="Ito Y."/>
            <person name="Iwabuchi A."/>
            <person name="Kamiya K."/>
            <person name="Karasawa W."/>
            <person name="Kurita K."/>
            <person name="Katagiri S."/>
            <person name="Kikuta A."/>
            <person name="Kobayashi H."/>
            <person name="Kobayashi N."/>
            <person name="Machita K."/>
            <person name="Maehara T."/>
            <person name="Masukawa M."/>
            <person name="Mizubayashi T."/>
            <person name="Mukai Y."/>
            <person name="Nagasaki H."/>
            <person name="Nagata Y."/>
            <person name="Naito S."/>
            <person name="Nakashima M."/>
            <person name="Nakama Y."/>
            <person name="Nakamichi Y."/>
            <person name="Nakamura M."/>
            <person name="Meguro A."/>
            <person name="Negishi M."/>
            <person name="Ohta I."/>
            <person name="Ohta T."/>
            <person name="Okamoto M."/>
            <person name="Ono N."/>
            <person name="Saji S."/>
            <person name="Sakaguchi M."/>
            <person name="Sakai K."/>
            <person name="Shibata M."/>
            <person name="Shimokawa T."/>
            <person name="Song J."/>
            <person name="Takazaki Y."/>
            <person name="Terasawa K."/>
            <person name="Tsugane M."/>
            <person name="Tsuji K."/>
            <person name="Ueda S."/>
            <person name="Waki K."/>
            <person name="Yamagata H."/>
            <person name="Yamamoto M."/>
            <person name="Yamamoto S."/>
            <person name="Yamane H."/>
            <person name="Yoshiki S."/>
            <person name="Yoshihara R."/>
            <person name="Yukawa K."/>
            <person name="Zhong H."/>
            <person name="Yano M."/>
            <person name="Yuan Q."/>
            <person name="Ouyang S."/>
            <person name="Liu J."/>
            <person name="Jones K.M."/>
            <person name="Gansberger K."/>
            <person name="Moffat K."/>
            <person name="Hill J."/>
            <person name="Bera J."/>
            <person name="Fadrosh D."/>
            <person name="Jin S."/>
            <person name="Johri S."/>
            <person name="Kim M."/>
            <person name="Overton L."/>
            <person name="Reardon M."/>
            <person name="Tsitrin T."/>
            <person name="Vuong H."/>
            <person name="Weaver B."/>
            <person name="Ciecko A."/>
            <person name="Tallon L."/>
            <person name="Jackson J."/>
            <person name="Pai G."/>
            <person name="Aken S.V."/>
            <person name="Utterback T."/>
            <person name="Reidmuller S."/>
            <person name="Feldblyum T."/>
            <person name="Hsiao J."/>
            <person name="Zismann V."/>
            <person name="Iobst S."/>
            <person name="de Vazeille A.R."/>
            <person name="Buell C.R."/>
            <person name="Ying K."/>
            <person name="Li Y."/>
            <person name="Lu T."/>
            <person name="Huang Y."/>
            <person name="Zhao Q."/>
            <person name="Feng Q."/>
            <person name="Zhang L."/>
            <person name="Zhu J."/>
            <person name="Weng Q."/>
            <person name="Mu J."/>
            <person name="Lu Y."/>
            <person name="Fan D."/>
            <person name="Liu Y."/>
            <person name="Guan J."/>
            <person name="Zhang Y."/>
            <person name="Yu S."/>
            <person name="Liu X."/>
            <person name="Zhang Y."/>
            <person name="Hong G."/>
            <person name="Han B."/>
            <person name="Choisne N."/>
            <person name="Demange N."/>
            <person name="Orjeda G."/>
            <person name="Samain S."/>
            <person name="Cattolico L."/>
            <person name="Pelletier E."/>
            <person name="Couloux A."/>
            <person name="Segurens B."/>
            <person name="Wincker P."/>
            <person name="D'Hont A."/>
            <person name="Scarpelli C."/>
            <person name="Weissenbach J."/>
            <person name="Salanoubat M."/>
            <person name="Quetier F."/>
            <person name="Yu Y."/>
            <person name="Kim H.R."/>
            <person name="Rambo T."/>
            <person name="Currie J."/>
            <person name="Collura K."/>
            <person name="Luo M."/>
            <person name="Yang T."/>
            <person name="Ammiraju J.S.S."/>
            <person name="Engler F."/>
            <person name="Soderlund C."/>
            <person name="Wing R.A."/>
            <person name="Palmer L.E."/>
            <person name="de la Bastide M."/>
            <person name="Spiegel L."/>
            <person name="Nascimento L."/>
            <person name="Zutavern T."/>
            <person name="O'Shaughnessy A."/>
            <person name="Dike S."/>
            <person name="Dedhia N."/>
            <person name="Preston R."/>
            <person name="Balija V."/>
            <person name="McCombie W.R."/>
            <person name="Chow T."/>
            <person name="Chen H."/>
            <person name="Chung M."/>
            <person name="Chen C."/>
            <person name="Shaw J."/>
            <person name="Wu H."/>
            <person name="Hsiao K."/>
            <person name="Chao Y."/>
            <person name="Chu M."/>
            <person name="Cheng C."/>
            <person name="Hour A."/>
            <person name="Lee P."/>
            <person name="Lin S."/>
            <person name="Lin Y."/>
            <person name="Liou J."/>
            <person name="Liu S."/>
            <person name="Hsing Y."/>
            <person name="Raghuvanshi S."/>
            <person name="Mohanty A."/>
            <person name="Bharti A.K."/>
            <person name="Gaur A."/>
            <person name="Gupta V."/>
            <person name="Kumar D."/>
            <person name="Ravi V."/>
            <person name="Vij S."/>
            <person name="Kapur A."/>
            <person name="Khurana P."/>
            <person name="Khurana P."/>
            <person name="Khurana J.P."/>
            <person name="Tyagi A.K."/>
            <person name="Gaikwad K."/>
            <person name="Singh A."/>
            <person name="Dalal V."/>
            <person name="Srivastava S."/>
            <person name="Dixit A."/>
            <person name="Pal A.K."/>
            <person name="Ghazi I.A."/>
            <person name="Yadav M."/>
            <person name="Pandit A."/>
            <person name="Bhargava A."/>
            <person name="Sureshbabu K."/>
            <person name="Batra K."/>
            <person name="Sharma T.R."/>
            <person name="Mohapatra T."/>
            <person name="Singh N.K."/>
            <person name="Messing J."/>
            <person name="Nelson A.B."/>
            <person name="Fuks G."/>
            <person name="Kavchok S."/>
            <person name="Keizer G."/>
            <person name="Linton E."/>
            <person name="Llaca V."/>
            <person name="Song R."/>
            <person name="Tanyolac B."/>
            <person name="Young S."/>
            <person name="Ho-Il K."/>
            <person name="Hahn J.H."/>
            <person name="Sangsakoo G."/>
            <person name="Vanavichit A."/>
            <person name="de Mattos Luiz.A.T."/>
            <person name="Zimmer P.D."/>
            <person name="Malone G."/>
            <person name="Dellagostin O."/>
            <person name="de Oliveira A.C."/>
            <person name="Bevan M."/>
            <person name="Bancroft I."/>
            <person name="Minx P."/>
            <person name="Cordum H."/>
            <person name="Wilson R."/>
            <person name="Cheng Z."/>
            <person name="Jin W."/>
            <person name="Jiang J."/>
            <person name="Leong S.A."/>
            <person name="Iwama H."/>
            <person name="Gojobori T."/>
            <person name="Itoh T."/>
            <person name="Niimura Y."/>
            <person name="Fujii Y."/>
            <person name="Habara T."/>
            <person name="Sakai H."/>
            <person name="Sato Y."/>
            <person name="Wilson G."/>
            <person name="Kumar K."/>
            <person name="McCouch S."/>
            <person name="Juretic N."/>
            <person name="Hoen D."/>
            <person name="Wright S."/>
            <person name="Bruskiewich R."/>
            <person name="Bureau T."/>
            <person name="Miyao A."/>
            <person name="Hirochika H."/>
            <person name="Nishikawa T."/>
            <person name="Kadowaki K."/>
            <person name="Sugiura M."/>
            <person name="Burr B."/>
            <person name="Sasaki T."/>
        </authorList>
    </citation>
    <scope>NUCLEOTIDE SEQUENCE [LARGE SCALE GENOMIC DNA]</scope>
    <source>
        <strain evidence="3">cv. Nipponbare</strain>
    </source>
</reference>
<sequence length="76" mass="8181">MGWPVRPPPAQSDQPRLRRLCISHPGSSPPGHQGASQTGIGPSVRPATTHWSDRRTCRGQTGLGQADPSEFATLRK</sequence>
<reference evidence="3" key="2">
    <citation type="journal article" date="2008" name="Nucleic Acids Res.">
        <title>The rice annotation project database (RAP-DB): 2008 update.</title>
        <authorList>
            <consortium name="The rice annotation project (RAP)"/>
        </authorList>
    </citation>
    <scope>GENOME REANNOTATION</scope>
    <source>
        <strain evidence="3">cv. Nipponbare</strain>
    </source>
</reference>
<gene>
    <name evidence="2" type="primary">B1015H11.120</name>
</gene>
<evidence type="ECO:0000313" key="3">
    <source>
        <dbReference type="Proteomes" id="UP000000763"/>
    </source>
</evidence>
<evidence type="ECO:0000313" key="2">
    <source>
        <dbReference type="EMBL" id="BAC98630.1"/>
    </source>
</evidence>
<dbReference type="AlphaFoldDB" id="Q7EZ40"/>
<proteinExistence type="predicted"/>
<protein>
    <submittedName>
        <fullName evidence="2">Uncharacterized protein</fullName>
    </submittedName>
</protein>
<dbReference type="EMBL" id="AP005123">
    <property type="protein sequence ID" value="BAC98630.1"/>
    <property type="molecule type" value="Genomic_DNA"/>
</dbReference>